<evidence type="ECO:0000313" key="2">
    <source>
        <dbReference type="EMBL" id="MDW9253972.1"/>
    </source>
</evidence>
<gene>
    <name evidence="2" type="ORF">C7S16_0247</name>
</gene>
<reference evidence="2" key="1">
    <citation type="submission" date="2018-08" db="EMBL/GenBank/DDBJ databases">
        <title>Identification of Burkholderia cepacia strains that express a Burkholderia pseudomallei-like capsular polysaccharide.</title>
        <authorList>
            <person name="Burtnick M.N."/>
            <person name="Vongsouvath M."/>
            <person name="Newton P."/>
            <person name="Wuthiekanun V."/>
            <person name="Limmathurotsakul D."/>
            <person name="Brett P.J."/>
            <person name="Chantratita N."/>
            <person name="Dance D.A."/>
        </authorList>
    </citation>
    <scope>NUCLEOTIDE SEQUENCE</scope>
    <source>
        <strain evidence="2">SBXCC001</strain>
    </source>
</reference>
<dbReference type="EMBL" id="QXCT01000002">
    <property type="protein sequence ID" value="MDW9253972.1"/>
    <property type="molecule type" value="Genomic_DNA"/>
</dbReference>
<evidence type="ECO:0000256" key="1">
    <source>
        <dbReference type="SAM" id="MobiDB-lite"/>
    </source>
</evidence>
<dbReference type="Proteomes" id="UP001272137">
    <property type="component" value="Unassembled WGS sequence"/>
</dbReference>
<accession>A0AAW9CU53</accession>
<feature type="compositionally biased region" description="Low complexity" evidence="1">
    <location>
        <begin position="76"/>
        <end position="87"/>
    </location>
</feature>
<protein>
    <submittedName>
        <fullName evidence="2">Uncharacterized protein</fullName>
    </submittedName>
</protein>
<dbReference type="RefSeq" id="WP_025987390.1">
    <property type="nucleotide sequence ID" value="NZ_JALGJC010000012.1"/>
</dbReference>
<sequence length="101" mass="11543">MLNGLLMNFDTDIFRFSLRPTTSRAPVFVHASVRATTTRESTAENERQERRAFRTRRAPVVDESSSLLRIDEQPAHRAASARRAAPQHPNPPRESIARRAY</sequence>
<proteinExistence type="predicted"/>
<feature type="region of interest" description="Disordered" evidence="1">
    <location>
        <begin position="36"/>
        <end position="101"/>
    </location>
</feature>
<dbReference type="AlphaFoldDB" id="A0AAW9CU53"/>
<organism evidence="2 3">
    <name type="scientific">Burkholderia thailandensis</name>
    <dbReference type="NCBI Taxonomy" id="57975"/>
    <lineage>
        <taxon>Bacteria</taxon>
        <taxon>Pseudomonadati</taxon>
        <taxon>Pseudomonadota</taxon>
        <taxon>Betaproteobacteria</taxon>
        <taxon>Burkholderiales</taxon>
        <taxon>Burkholderiaceae</taxon>
        <taxon>Burkholderia</taxon>
        <taxon>pseudomallei group</taxon>
    </lineage>
</organism>
<comment type="caution">
    <text evidence="2">The sequence shown here is derived from an EMBL/GenBank/DDBJ whole genome shotgun (WGS) entry which is preliminary data.</text>
</comment>
<feature type="compositionally biased region" description="Basic and acidic residues" evidence="1">
    <location>
        <begin position="41"/>
        <end position="52"/>
    </location>
</feature>
<evidence type="ECO:0000313" key="3">
    <source>
        <dbReference type="Proteomes" id="UP001272137"/>
    </source>
</evidence>
<name>A0AAW9CU53_BURTH</name>